<evidence type="ECO:0000256" key="1">
    <source>
        <dbReference type="ARBA" id="ARBA00022679"/>
    </source>
</evidence>
<protein>
    <submittedName>
        <fullName evidence="3">GNAT family N-acetyltransferase</fullName>
    </submittedName>
</protein>
<dbReference type="InterPro" id="IPR050769">
    <property type="entry name" value="NAT_camello-type"/>
</dbReference>
<reference evidence="3 4" key="1">
    <citation type="submission" date="2022-02" db="EMBL/GenBank/DDBJ databases">
        <authorList>
            <person name="Min J."/>
        </authorList>
    </citation>
    <scope>NUCLEOTIDE SEQUENCE [LARGE SCALE GENOMIC DNA]</scope>
    <source>
        <strain evidence="3 4">GR10-1</strain>
    </source>
</reference>
<gene>
    <name evidence="3" type="ORF">MKP09_10750</name>
</gene>
<dbReference type="EMBL" id="JAKWBL010000001">
    <property type="protein sequence ID" value="MCH5598355.1"/>
    <property type="molecule type" value="Genomic_DNA"/>
</dbReference>
<dbReference type="PANTHER" id="PTHR13947">
    <property type="entry name" value="GNAT FAMILY N-ACETYLTRANSFERASE"/>
    <property type="match status" value="1"/>
</dbReference>
<dbReference type="Gene3D" id="3.40.630.30">
    <property type="match status" value="1"/>
</dbReference>
<dbReference type="InterPro" id="IPR016181">
    <property type="entry name" value="Acyl_CoA_acyltransferase"/>
</dbReference>
<keyword evidence="1" id="KW-0808">Transferase</keyword>
<comment type="caution">
    <text evidence="3">The sequence shown here is derived from an EMBL/GenBank/DDBJ whole genome shotgun (WGS) entry which is preliminary data.</text>
</comment>
<evidence type="ECO:0000313" key="3">
    <source>
        <dbReference type="EMBL" id="MCH5598355.1"/>
    </source>
</evidence>
<dbReference type="InterPro" id="IPR000182">
    <property type="entry name" value="GNAT_dom"/>
</dbReference>
<dbReference type="RefSeq" id="WP_240828567.1">
    <property type="nucleotide sequence ID" value="NZ_JAKWBL010000001.1"/>
</dbReference>
<feature type="domain" description="N-acetyltransferase" evidence="2">
    <location>
        <begin position="3"/>
        <end position="165"/>
    </location>
</feature>
<evidence type="ECO:0000313" key="4">
    <source>
        <dbReference type="Proteomes" id="UP001202248"/>
    </source>
</evidence>
<dbReference type="SUPFAM" id="SSF55729">
    <property type="entry name" value="Acyl-CoA N-acyltransferases (Nat)"/>
    <property type="match status" value="1"/>
</dbReference>
<accession>A0ABS9SJ23</accession>
<keyword evidence="4" id="KW-1185">Reference proteome</keyword>
<dbReference type="PROSITE" id="PS51186">
    <property type="entry name" value="GNAT"/>
    <property type="match status" value="1"/>
</dbReference>
<name>A0ABS9SJ23_9BACT</name>
<dbReference type="Pfam" id="PF00583">
    <property type="entry name" value="Acetyltransf_1"/>
    <property type="match status" value="1"/>
</dbReference>
<evidence type="ECO:0000259" key="2">
    <source>
        <dbReference type="PROSITE" id="PS51186"/>
    </source>
</evidence>
<sequence length="165" mass="19265">MEIYIRQAFITDLPIIKSLALSIWPETYSSILSAQQIEYMLELFYSNNALTNDFNKTGYHFFIINIDEVDSGYAGVEAKDNYTWHLHKIYLSQKFHGKGLGKVLIRYVENFAKEHGASFLTLNVNRYNKSLHFYKACGYTILKEENIDIGNGFFMNDYVMKKELK</sequence>
<dbReference type="Proteomes" id="UP001202248">
    <property type="component" value="Unassembled WGS sequence"/>
</dbReference>
<dbReference type="PANTHER" id="PTHR13947:SF37">
    <property type="entry name" value="LD18367P"/>
    <property type="match status" value="1"/>
</dbReference>
<proteinExistence type="predicted"/>
<organism evidence="3 4">
    <name type="scientific">Niabella ginsengisoli</name>
    <dbReference type="NCBI Taxonomy" id="522298"/>
    <lineage>
        <taxon>Bacteria</taxon>
        <taxon>Pseudomonadati</taxon>
        <taxon>Bacteroidota</taxon>
        <taxon>Chitinophagia</taxon>
        <taxon>Chitinophagales</taxon>
        <taxon>Chitinophagaceae</taxon>
        <taxon>Niabella</taxon>
    </lineage>
</organism>
<dbReference type="CDD" id="cd04301">
    <property type="entry name" value="NAT_SF"/>
    <property type="match status" value="1"/>
</dbReference>